<sequence length="142" mass="15998">MAKLLPVFLLAVFLTVVVAAFLPRSIKFKPAVAEQSDTTQQTEVKKYWTVFLTKGPAPEQDAVTAALIQEKHMSHIRRLADAGKLMVAGSFGDSGRMRSMFILDCKDSLEAVRLMESDTAVITQYLRFEVKPWWTVKNCVFK</sequence>
<dbReference type="AlphaFoldDB" id="A0A3N4QC38"/>
<comment type="caution">
    <text evidence="1">The sequence shown here is derived from an EMBL/GenBank/DDBJ whole genome shotgun (WGS) entry which is preliminary data.</text>
</comment>
<dbReference type="RefSeq" id="WP_123848321.1">
    <property type="nucleotide sequence ID" value="NZ_RPDH01000002.1"/>
</dbReference>
<protein>
    <recommendedName>
        <fullName evidence="3">YCII-related domain-containing protein</fullName>
    </recommendedName>
</protein>
<keyword evidence="2" id="KW-1185">Reference proteome</keyword>
<name>A0A3N4QC38_9BACT</name>
<dbReference type="InterPro" id="IPR011008">
    <property type="entry name" value="Dimeric_a/b-barrel"/>
</dbReference>
<dbReference type="Proteomes" id="UP000278351">
    <property type="component" value="Unassembled WGS sequence"/>
</dbReference>
<organism evidence="1 2">
    <name type="scientific">Chitinophaga lutea</name>
    <dbReference type="NCBI Taxonomy" id="2488634"/>
    <lineage>
        <taxon>Bacteria</taxon>
        <taxon>Pseudomonadati</taxon>
        <taxon>Bacteroidota</taxon>
        <taxon>Chitinophagia</taxon>
        <taxon>Chitinophagales</taxon>
        <taxon>Chitinophagaceae</taxon>
        <taxon>Chitinophaga</taxon>
    </lineage>
</organism>
<dbReference type="Gene3D" id="3.30.70.1060">
    <property type="entry name" value="Dimeric alpha+beta barrel"/>
    <property type="match status" value="1"/>
</dbReference>
<gene>
    <name evidence="1" type="ORF">EGT74_20205</name>
</gene>
<dbReference type="OrthoDB" id="8481699at2"/>
<evidence type="ECO:0000313" key="2">
    <source>
        <dbReference type="Proteomes" id="UP000278351"/>
    </source>
</evidence>
<dbReference type="EMBL" id="RPDH01000002">
    <property type="protein sequence ID" value="RPE09324.1"/>
    <property type="molecule type" value="Genomic_DNA"/>
</dbReference>
<reference evidence="1 2" key="1">
    <citation type="submission" date="2018-11" db="EMBL/GenBank/DDBJ databases">
        <title>Chitinophaga lutea sp.nov., isolate from arsenic contaminated soil.</title>
        <authorList>
            <person name="Zong Y."/>
        </authorList>
    </citation>
    <scope>NUCLEOTIDE SEQUENCE [LARGE SCALE GENOMIC DNA]</scope>
    <source>
        <strain evidence="1 2">ZY74</strain>
    </source>
</reference>
<evidence type="ECO:0000313" key="1">
    <source>
        <dbReference type="EMBL" id="RPE09324.1"/>
    </source>
</evidence>
<evidence type="ECO:0008006" key="3">
    <source>
        <dbReference type="Google" id="ProtNLM"/>
    </source>
</evidence>
<accession>A0A3N4QC38</accession>
<dbReference type="SUPFAM" id="SSF54909">
    <property type="entry name" value="Dimeric alpha+beta barrel"/>
    <property type="match status" value="1"/>
</dbReference>
<proteinExistence type="predicted"/>